<comment type="caution">
    <text evidence="2">The sequence shown here is derived from an EMBL/GenBank/DDBJ whole genome shotgun (WGS) entry which is preliminary data.</text>
</comment>
<dbReference type="EMBL" id="JADDUM010000025">
    <property type="protein sequence ID" value="MBE8590022.1"/>
    <property type="molecule type" value="Genomic_DNA"/>
</dbReference>
<evidence type="ECO:0000313" key="2">
    <source>
        <dbReference type="EMBL" id="MBE8590022.1"/>
    </source>
</evidence>
<dbReference type="NCBIfam" id="NF041561">
    <property type="entry name" value="PraA"/>
    <property type="match status" value="1"/>
</dbReference>
<reference evidence="2 3" key="1">
    <citation type="submission" date="2020-10" db="EMBL/GenBank/DDBJ databases">
        <title>The draft genomes of Cyclamen pathogen Pseudomonas sp.</title>
        <authorList>
            <person name="Fujikawa T."/>
            <person name="Sawada H."/>
        </authorList>
    </citation>
    <scope>NUCLEOTIDE SEQUENCE [LARGE SCALE GENOMIC DNA]</scope>
    <source>
        <strain evidence="2 3">MAFF 301449</strain>
    </source>
</reference>
<evidence type="ECO:0000256" key="1">
    <source>
        <dbReference type="SAM" id="SignalP"/>
    </source>
</evidence>
<dbReference type="Proteomes" id="UP000613075">
    <property type="component" value="Unassembled WGS sequence"/>
</dbReference>
<sequence>MKSLKTLVCATSFALCFGAVSMANAATIAPAGAAFTTAGSITVKSPASLNIPVTCNIIFTGTVASGGAGASITGATVSGSNPLCAVPVLSNLPWPLTVAGTGPDAFTGTVSGVKFKIASDCSATPVTIAVNWKNSTNTLGISTPQTVGACTITALTAVPTPAFTVSP</sequence>
<protein>
    <submittedName>
        <fullName evidence="2">Protein activator</fullName>
    </submittedName>
</protein>
<keyword evidence="3" id="KW-1185">Reference proteome</keyword>
<dbReference type="InterPro" id="IPR048133">
    <property type="entry name" value="PraA/PraB-like"/>
</dbReference>
<gene>
    <name evidence="2" type="ORF">IQK56_03280</name>
</gene>
<dbReference type="NCBIfam" id="NF041562">
    <property type="entry name" value="PraB"/>
    <property type="match status" value="1"/>
</dbReference>
<proteinExistence type="predicted"/>
<accession>A0ABR9SM80</accession>
<feature type="chain" id="PRO_5045401028" evidence="1">
    <location>
        <begin position="26"/>
        <end position="167"/>
    </location>
</feature>
<evidence type="ECO:0000313" key="3">
    <source>
        <dbReference type="Proteomes" id="UP000613075"/>
    </source>
</evidence>
<organism evidence="2 3">
    <name type="scientific">Pseudomonas cyclaminis</name>
    <dbReference type="NCBI Taxonomy" id="2781239"/>
    <lineage>
        <taxon>Bacteria</taxon>
        <taxon>Pseudomonadati</taxon>
        <taxon>Pseudomonadota</taxon>
        <taxon>Gammaproteobacteria</taxon>
        <taxon>Pseudomonadales</taxon>
        <taxon>Pseudomonadaceae</taxon>
        <taxon>Pseudomonas</taxon>
    </lineage>
</organism>
<dbReference type="RefSeq" id="WP_191632512.1">
    <property type="nucleotide sequence ID" value="NZ_JADDUM010000025.1"/>
</dbReference>
<name>A0ABR9SM80_9PSED</name>
<keyword evidence="1" id="KW-0732">Signal</keyword>
<feature type="signal peptide" evidence="1">
    <location>
        <begin position="1"/>
        <end position="25"/>
    </location>
</feature>